<dbReference type="InterPro" id="IPR050960">
    <property type="entry name" value="AB_hydrolase_4_sf"/>
</dbReference>
<protein>
    <recommendedName>
        <fullName evidence="5">AB hydrolase-1 domain-containing protein</fullName>
    </recommendedName>
</protein>
<evidence type="ECO:0000313" key="6">
    <source>
        <dbReference type="EMBL" id="KAH7282287.1"/>
    </source>
</evidence>
<organism evidence="6 7">
    <name type="scientific">Ceratopteris richardii</name>
    <name type="common">Triangle waterfern</name>
    <dbReference type="NCBI Taxonomy" id="49495"/>
    <lineage>
        <taxon>Eukaryota</taxon>
        <taxon>Viridiplantae</taxon>
        <taxon>Streptophyta</taxon>
        <taxon>Embryophyta</taxon>
        <taxon>Tracheophyta</taxon>
        <taxon>Polypodiopsida</taxon>
        <taxon>Polypodiidae</taxon>
        <taxon>Polypodiales</taxon>
        <taxon>Pteridineae</taxon>
        <taxon>Pteridaceae</taxon>
        <taxon>Parkerioideae</taxon>
        <taxon>Ceratopteris</taxon>
    </lineage>
</organism>
<name>A0A8T2QDU0_CERRI</name>
<dbReference type="InterPro" id="IPR012020">
    <property type="entry name" value="ABHD4"/>
</dbReference>
<dbReference type="InterPro" id="IPR000952">
    <property type="entry name" value="AB_hydrolase_4_CS"/>
</dbReference>
<dbReference type="PANTHER" id="PTHR10794">
    <property type="entry name" value="ABHYDROLASE DOMAIN-CONTAINING PROTEIN"/>
    <property type="match status" value="1"/>
</dbReference>
<dbReference type="AlphaFoldDB" id="A0A8T2QDU0"/>
<sequence length="442" mass="48365">MVLDIQALVGLSVCLPMRNSSLGRTSLFPRFLPQPSRSHRFSARIPDSAPTSVSPFCSMSSHDVVDVLLSAEVNRSSSQIEIVANPSGISKTLLDGLPMLKKSYISYPLIRNRHQETIFASYFRSLPRVTFRRECLRMQDNGTVALDWPVGGPDCEAGQQHSRKDNSPVLILLPGLTGGSGDTYVRHLLVRAWKQGWNVVVFNSRGCADSPVTSPQFYSASFTEDLRQVVKHVGHLFPNSRLYAAGWSLGGNILVRYIGQEGDSCPLAGAVSLCNPFNLVIADEDFHKGFNNVYDSALASALRKIFKKHAPLFEGIGGEYDIRKAATARSVRDFDDGLTRVSFGYKSVDDYYRDASSSRSIKDVKIPLLCIQAADDPIAPARGIPRAEILENGNCFLVITPAGGHLGWICGEEAPFGAPWTDPLVMGYLELLENSGVSISPK</sequence>
<dbReference type="SUPFAM" id="SSF53474">
    <property type="entry name" value="alpha/beta-Hydrolases"/>
    <property type="match status" value="1"/>
</dbReference>
<comment type="similarity">
    <text evidence="1">Belongs to the AB hydrolase superfamily. AB hydrolase 4 family.</text>
</comment>
<dbReference type="PANTHER" id="PTHR10794:SF84">
    <property type="entry name" value="ESTERASE_LIPASE_THIOESTERASE FAMILY PROTEIN"/>
    <property type="match status" value="1"/>
</dbReference>
<feature type="active site" description="Charge relay system" evidence="4">
    <location>
        <position position="376"/>
    </location>
</feature>
<dbReference type="Proteomes" id="UP000825935">
    <property type="component" value="Chromosome 35"/>
</dbReference>
<feature type="domain" description="AB hydrolase-1" evidence="5">
    <location>
        <begin position="168"/>
        <end position="406"/>
    </location>
</feature>
<dbReference type="PROSITE" id="PS01133">
    <property type="entry name" value="UPF0017"/>
    <property type="match status" value="1"/>
</dbReference>
<comment type="caution">
    <text evidence="6">The sequence shown here is derived from an EMBL/GenBank/DDBJ whole genome shotgun (WGS) entry which is preliminary data.</text>
</comment>
<dbReference type="GO" id="GO:0047372">
    <property type="term" value="F:monoacylglycerol lipase activity"/>
    <property type="evidence" value="ECO:0007669"/>
    <property type="project" value="TreeGrafter"/>
</dbReference>
<keyword evidence="3" id="KW-0378">Hydrolase</keyword>
<dbReference type="FunFam" id="3.40.50.1820:FF:000140">
    <property type="entry name" value="Esterase/lipase/thioesterase family protein"/>
    <property type="match status" value="1"/>
</dbReference>
<dbReference type="InterPro" id="IPR029058">
    <property type="entry name" value="AB_hydrolase_fold"/>
</dbReference>
<feature type="active site" description="Charge relay system" evidence="4">
    <location>
        <position position="405"/>
    </location>
</feature>
<dbReference type="Pfam" id="PF00561">
    <property type="entry name" value="Abhydrolase_1"/>
    <property type="match status" value="1"/>
</dbReference>
<evidence type="ECO:0000256" key="1">
    <source>
        <dbReference type="ARBA" id="ARBA00010884"/>
    </source>
</evidence>
<dbReference type="OMA" id="LDWHGPH"/>
<dbReference type="Gene3D" id="3.40.50.1820">
    <property type="entry name" value="alpha/beta hydrolase"/>
    <property type="match status" value="1"/>
</dbReference>
<dbReference type="InterPro" id="IPR000073">
    <property type="entry name" value="AB_hydrolase_1"/>
</dbReference>
<gene>
    <name evidence="6" type="ORF">KP509_35G023600</name>
</gene>
<dbReference type="EMBL" id="CM035440">
    <property type="protein sequence ID" value="KAH7282287.1"/>
    <property type="molecule type" value="Genomic_DNA"/>
</dbReference>
<dbReference type="GO" id="GO:0034338">
    <property type="term" value="F:short-chain carboxylesterase activity"/>
    <property type="evidence" value="ECO:0007669"/>
    <property type="project" value="TreeGrafter"/>
</dbReference>
<evidence type="ECO:0000256" key="2">
    <source>
        <dbReference type="ARBA" id="ARBA00022487"/>
    </source>
</evidence>
<dbReference type="OrthoDB" id="247542at2759"/>
<dbReference type="PIRSF" id="PIRSF005211">
    <property type="entry name" value="Ab_hydro_YheT"/>
    <property type="match status" value="1"/>
</dbReference>
<reference evidence="6" key="1">
    <citation type="submission" date="2021-08" db="EMBL/GenBank/DDBJ databases">
        <title>WGS assembly of Ceratopteris richardii.</title>
        <authorList>
            <person name="Marchant D.B."/>
            <person name="Chen G."/>
            <person name="Jenkins J."/>
            <person name="Shu S."/>
            <person name="Leebens-Mack J."/>
            <person name="Grimwood J."/>
            <person name="Schmutz J."/>
            <person name="Soltis P."/>
            <person name="Soltis D."/>
            <person name="Chen Z.-H."/>
        </authorList>
    </citation>
    <scope>NUCLEOTIDE SEQUENCE</scope>
    <source>
        <strain evidence="6">Whitten #5841</strain>
        <tissue evidence="6">Leaf</tissue>
    </source>
</reference>
<evidence type="ECO:0000313" key="7">
    <source>
        <dbReference type="Proteomes" id="UP000825935"/>
    </source>
</evidence>
<evidence type="ECO:0000256" key="3">
    <source>
        <dbReference type="ARBA" id="ARBA00022801"/>
    </source>
</evidence>
<feature type="active site" description="Charge relay system" evidence="4">
    <location>
        <position position="248"/>
    </location>
</feature>
<proteinExistence type="inferred from homology"/>
<keyword evidence="2" id="KW-0719">Serine esterase</keyword>
<accession>A0A8T2QDU0</accession>
<keyword evidence="7" id="KW-1185">Reference proteome</keyword>
<evidence type="ECO:0000259" key="5">
    <source>
        <dbReference type="Pfam" id="PF00561"/>
    </source>
</evidence>
<evidence type="ECO:0000256" key="4">
    <source>
        <dbReference type="PIRSR" id="PIRSR005211-1"/>
    </source>
</evidence>